<dbReference type="SUPFAM" id="SSF48008">
    <property type="entry name" value="GntR ligand-binding domain-like"/>
    <property type="match status" value="1"/>
</dbReference>
<dbReference type="InterPro" id="IPR008920">
    <property type="entry name" value="TF_FadR/GntR_C"/>
</dbReference>
<gene>
    <name evidence="5" type="ORF">C7441_109103</name>
</gene>
<dbReference type="OrthoDB" id="9810548at2"/>
<dbReference type="SUPFAM" id="SSF46785">
    <property type="entry name" value="Winged helix' DNA-binding domain"/>
    <property type="match status" value="1"/>
</dbReference>
<organism evidence="5 6">
    <name type="scientific">Pseudaminobacter salicylatoxidans</name>
    <dbReference type="NCBI Taxonomy" id="93369"/>
    <lineage>
        <taxon>Bacteria</taxon>
        <taxon>Pseudomonadati</taxon>
        <taxon>Pseudomonadota</taxon>
        <taxon>Alphaproteobacteria</taxon>
        <taxon>Hyphomicrobiales</taxon>
        <taxon>Phyllobacteriaceae</taxon>
        <taxon>Pseudaminobacter</taxon>
    </lineage>
</organism>
<dbReference type="AlphaFoldDB" id="A0A316C1D4"/>
<dbReference type="PANTHER" id="PTHR43537:SF24">
    <property type="entry name" value="GLUCONATE OPERON TRANSCRIPTIONAL REPRESSOR"/>
    <property type="match status" value="1"/>
</dbReference>
<keyword evidence="2" id="KW-0238">DNA-binding</keyword>
<evidence type="ECO:0000313" key="5">
    <source>
        <dbReference type="EMBL" id="PWJ82335.1"/>
    </source>
</evidence>
<dbReference type="PROSITE" id="PS50949">
    <property type="entry name" value="HTH_GNTR"/>
    <property type="match status" value="1"/>
</dbReference>
<comment type="caution">
    <text evidence="5">The sequence shown here is derived from an EMBL/GenBank/DDBJ whole genome shotgun (WGS) entry which is preliminary data.</text>
</comment>
<evidence type="ECO:0000313" key="6">
    <source>
        <dbReference type="Proteomes" id="UP000245396"/>
    </source>
</evidence>
<dbReference type="GO" id="GO:0003677">
    <property type="term" value="F:DNA binding"/>
    <property type="evidence" value="ECO:0007669"/>
    <property type="project" value="UniProtKB-KW"/>
</dbReference>
<dbReference type="Gene3D" id="1.10.10.10">
    <property type="entry name" value="Winged helix-like DNA-binding domain superfamily/Winged helix DNA-binding domain"/>
    <property type="match status" value="1"/>
</dbReference>
<dbReference type="SMART" id="SM00345">
    <property type="entry name" value="HTH_GNTR"/>
    <property type="match status" value="1"/>
</dbReference>
<accession>A0A316C1D4</accession>
<sequence length="225" mass="25059">MSAKAGAGARSSIEISEEILKRIRAGKYAPGDTLSQYELAAEFATSRTPIREALRFLEAKRVISLTASGRAEVATPTLRGVREAFQIRAELEGLAAELAVDWLTDKDLKNLRTCQDGYAHALRRQTTEGKASKWLSYNETFHTIIATASHNERLMEFISEMQNDAVGPILGYASQMPHSLMEENIKQHEEILSALERRDGKVARAAMSNHILRTTDIVTRWMEAG</sequence>
<feature type="domain" description="HTH gntR-type" evidence="4">
    <location>
        <begin position="9"/>
        <end position="76"/>
    </location>
</feature>
<protein>
    <submittedName>
        <fullName evidence="5">GntR family transcriptional regulator</fullName>
    </submittedName>
</protein>
<keyword evidence="6" id="KW-1185">Reference proteome</keyword>
<evidence type="ECO:0000256" key="3">
    <source>
        <dbReference type="ARBA" id="ARBA00023163"/>
    </source>
</evidence>
<dbReference type="InterPro" id="IPR036390">
    <property type="entry name" value="WH_DNA-bd_sf"/>
</dbReference>
<dbReference type="Pfam" id="PF00392">
    <property type="entry name" value="GntR"/>
    <property type="match status" value="1"/>
</dbReference>
<dbReference type="InterPro" id="IPR000524">
    <property type="entry name" value="Tscrpt_reg_HTH_GntR"/>
</dbReference>
<proteinExistence type="predicted"/>
<keyword evidence="1" id="KW-0805">Transcription regulation</keyword>
<evidence type="ECO:0000256" key="1">
    <source>
        <dbReference type="ARBA" id="ARBA00023015"/>
    </source>
</evidence>
<dbReference type="InterPro" id="IPR036388">
    <property type="entry name" value="WH-like_DNA-bd_sf"/>
</dbReference>
<dbReference type="EMBL" id="QGGG01000009">
    <property type="protein sequence ID" value="PWJ82335.1"/>
    <property type="molecule type" value="Genomic_DNA"/>
</dbReference>
<name>A0A316C1D4_PSESE</name>
<reference evidence="5 6" key="1">
    <citation type="submission" date="2018-05" db="EMBL/GenBank/DDBJ databases">
        <title>Genomic Encyclopedia of Type Strains, Phase IV (KMG-IV): sequencing the most valuable type-strain genomes for metagenomic binning, comparative biology and taxonomic classification.</title>
        <authorList>
            <person name="Goeker M."/>
        </authorList>
    </citation>
    <scope>NUCLEOTIDE SEQUENCE [LARGE SCALE GENOMIC DNA]</scope>
    <source>
        <strain evidence="5 6">DSM 6986</strain>
    </source>
</reference>
<dbReference type="GO" id="GO:0003700">
    <property type="term" value="F:DNA-binding transcription factor activity"/>
    <property type="evidence" value="ECO:0007669"/>
    <property type="project" value="InterPro"/>
</dbReference>
<dbReference type="SMART" id="SM00895">
    <property type="entry name" value="FCD"/>
    <property type="match status" value="1"/>
</dbReference>
<dbReference type="Proteomes" id="UP000245396">
    <property type="component" value="Unassembled WGS sequence"/>
</dbReference>
<dbReference type="Pfam" id="PF07729">
    <property type="entry name" value="FCD"/>
    <property type="match status" value="1"/>
</dbReference>
<dbReference type="PANTHER" id="PTHR43537">
    <property type="entry name" value="TRANSCRIPTIONAL REGULATOR, GNTR FAMILY"/>
    <property type="match status" value="1"/>
</dbReference>
<dbReference type="InterPro" id="IPR011711">
    <property type="entry name" value="GntR_C"/>
</dbReference>
<evidence type="ECO:0000259" key="4">
    <source>
        <dbReference type="PROSITE" id="PS50949"/>
    </source>
</evidence>
<evidence type="ECO:0000256" key="2">
    <source>
        <dbReference type="ARBA" id="ARBA00023125"/>
    </source>
</evidence>
<dbReference type="Gene3D" id="1.20.120.530">
    <property type="entry name" value="GntR ligand-binding domain-like"/>
    <property type="match status" value="1"/>
</dbReference>
<keyword evidence="3" id="KW-0804">Transcription</keyword>